<organism evidence="3 4">
    <name type="scientific">Cellulosimicrobium arenosum</name>
    <dbReference type="NCBI Taxonomy" id="2708133"/>
    <lineage>
        <taxon>Bacteria</taxon>
        <taxon>Bacillati</taxon>
        <taxon>Actinomycetota</taxon>
        <taxon>Actinomycetes</taxon>
        <taxon>Micrococcales</taxon>
        <taxon>Promicromonosporaceae</taxon>
        <taxon>Cellulosimicrobium</taxon>
    </lineage>
</organism>
<gene>
    <name evidence="3" type="ORF">IF651_05955</name>
</gene>
<comment type="caution">
    <text evidence="3">The sequence shown here is derived from an EMBL/GenBank/DDBJ whole genome shotgun (WGS) entry which is preliminary data.</text>
</comment>
<reference evidence="3" key="1">
    <citation type="journal article" date="2018" name="Curr. Microbiol.">
        <title>Cellulosimicrobium arenosum sp. nov., Isolated from Marine Sediment Sand.</title>
        <authorList>
            <person name="Oh M."/>
            <person name="Kim J.H."/>
            <person name="Yoon J.H."/>
            <person name="Schumann P."/>
            <person name="Kim W."/>
        </authorList>
    </citation>
    <scope>NUCLEOTIDE SEQUENCE</scope>
    <source>
        <strain evidence="3">KCTC 49039</strain>
    </source>
</reference>
<proteinExistence type="inferred from homology"/>
<dbReference type="Pfam" id="PF03401">
    <property type="entry name" value="TctC"/>
    <property type="match status" value="1"/>
</dbReference>
<name>A0A927G8D5_9MICO</name>
<evidence type="ECO:0000256" key="2">
    <source>
        <dbReference type="SAM" id="SignalP"/>
    </source>
</evidence>
<feature type="signal peptide" evidence="2">
    <location>
        <begin position="1"/>
        <end position="23"/>
    </location>
</feature>
<dbReference type="EMBL" id="JACYHB010000003">
    <property type="protein sequence ID" value="MBD8078603.1"/>
    <property type="molecule type" value="Genomic_DNA"/>
</dbReference>
<dbReference type="InterPro" id="IPR005064">
    <property type="entry name" value="BUG"/>
</dbReference>
<comment type="similarity">
    <text evidence="1">Belongs to the UPF0065 (bug) family.</text>
</comment>
<dbReference type="AlphaFoldDB" id="A0A927G8D5"/>
<keyword evidence="2" id="KW-0732">Signal</keyword>
<sequence length="326" mass="33011">MTRRTTRTFTVGAALAVSGLALAACSDSTGSGGGGDSADFPEDDVTLIVQADAGGGSDLTSRALATELEPVLGVSIVVENRPGASGSTAMQYVAGEEPDGYTIGFSPVEISMLGHEGYDVDPADYDFLGQIMLAPGVLVVPADSPYDTLEDFVEAGQDQSLSVANSGAGSIWEIAAFGLADATGAQLDPVPFDGGAPALAAAVGGQVDAAVAGAGEVSAAVDDGQVKALAVFHDEPYPDLPDVPTAADAGYEDLEFGGWGGIYAPAGLPDDVRSTLESGIEEAATSEGFEDTVTKSGNLVVYKSADEFTDFVNSEYDRFGTLLGNG</sequence>
<dbReference type="PANTHER" id="PTHR42928">
    <property type="entry name" value="TRICARBOXYLATE-BINDING PROTEIN"/>
    <property type="match status" value="1"/>
</dbReference>
<reference evidence="3" key="2">
    <citation type="submission" date="2020-09" db="EMBL/GenBank/DDBJ databases">
        <authorList>
            <person name="Yu Y."/>
        </authorList>
    </citation>
    <scope>NUCLEOTIDE SEQUENCE</scope>
    <source>
        <strain evidence="3">KCTC 49039</strain>
    </source>
</reference>
<evidence type="ECO:0000313" key="3">
    <source>
        <dbReference type="EMBL" id="MBD8078603.1"/>
    </source>
</evidence>
<evidence type="ECO:0000313" key="4">
    <source>
        <dbReference type="Proteomes" id="UP000610846"/>
    </source>
</evidence>
<protein>
    <submittedName>
        <fullName evidence="3">Tripartite tricarboxylate transporter substrate binding protein</fullName>
    </submittedName>
</protein>
<keyword evidence="4" id="KW-1185">Reference proteome</keyword>
<dbReference type="PROSITE" id="PS51257">
    <property type="entry name" value="PROKAR_LIPOPROTEIN"/>
    <property type="match status" value="1"/>
</dbReference>
<dbReference type="Gene3D" id="3.40.190.10">
    <property type="entry name" value="Periplasmic binding protein-like II"/>
    <property type="match status" value="1"/>
</dbReference>
<dbReference type="CDD" id="cd07012">
    <property type="entry name" value="PBP2_Bug_TTT"/>
    <property type="match status" value="1"/>
</dbReference>
<dbReference type="PIRSF" id="PIRSF017082">
    <property type="entry name" value="YflP"/>
    <property type="match status" value="1"/>
</dbReference>
<accession>A0A927G8D5</accession>
<feature type="chain" id="PRO_5037204121" evidence="2">
    <location>
        <begin position="24"/>
        <end position="326"/>
    </location>
</feature>
<evidence type="ECO:0000256" key="1">
    <source>
        <dbReference type="ARBA" id="ARBA00006987"/>
    </source>
</evidence>
<dbReference type="InterPro" id="IPR042100">
    <property type="entry name" value="Bug_dom1"/>
</dbReference>
<dbReference type="RefSeq" id="WP_191828168.1">
    <property type="nucleotide sequence ID" value="NZ_JACYHB010000003.1"/>
</dbReference>
<dbReference type="SUPFAM" id="SSF53850">
    <property type="entry name" value="Periplasmic binding protein-like II"/>
    <property type="match status" value="1"/>
</dbReference>
<dbReference type="PANTHER" id="PTHR42928:SF5">
    <property type="entry name" value="BLR1237 PROTEIN"/>
    <property type="match status" value="1"/>
</dbReference>
<dbReference type="Proteomes" id="UP000610846">
    <property type="component" value="Unassembled WGS sequence"/>
</dbReference>
<dbReference type="Gene3D" id="3.40.190.150">
    <property type="entry name" value="Bordetella uptake gene, domain 1"/>
    <property type="match status" value="1"/>
</dbReference>